<dbReference type="Gene3D" id="2.180.10.10">
    <property type="entry name" value="RHS repeat-associated core"/>
    <property type="match status" value="2"/>
</dbReference>
<feature type="region of interest" description="Disordered" evidence="1">
    <location>
        <begin position="1253"/>
        <end position="1279"/>
    </location>
</feature>
<reference evidence="3" key="2">
    <citation type="submission" date="2020-09" db="EMBL/GenBank/DDBJ databases">
        <authorList>
            <person name="Sun Q."/>
            <person name="Zhou Y."/>
        </authorList>
    </citation>
    <scope>NUCLEOTIDE SEQUENCE</scope>
    <source>
        <strain evidence="3">CGMCC 1.15448</strain>
    </source>
</reference>
<gene>
    <name evidence="3" type="ORF">GCM10011511_02210</name>
</gene>
<keyword evidence="4" id="KW-1185">Reference proteome</keyword>
<dbReference type="InterPro" id="IPR045619">
    <property type="entry name" value="DUF6443"/>
</dbReference>
<dbReference type="InterPro" id="IPR022385">
    <property type="entry name" value="Rhs_assc_core"/>
</dbReference>
<accession>A0A8J2U6X5</accession>
<comment type="caution">
    <text evidence="3">The sequence shown here is derived from an EMBL/GenBank/DDBJ whole genome shotgun (WGS) entry which is preliminary data.</text>
</comment>
<proteinExistence type="predicted"/>
<dbReference type="Proteomes" id="UP000607559">
    <property type="component" value="Unassembled WGS sequence"/>
</dbReference>
<dbReference type="Pfam" id="PF20041">
    <property type="entry name" value="DUF6443"/>
    <property type="match status" value="1"/>
</dbReference>
<dbReference type="EMBL" id="BMJC01000001">
    <property type="protein sequence ID" value="GGA82750.1"/>
    <property type="molecule type" value="Genomic_DNA"/>
</dbReference>
<dbReference type="RefSeq" id="WP_188927659.1">
    <property type="nucleotide sequence ID" value="NZ_BMJC01000001.1"/>
</dbReference>
<sequence length="1813" mass="197990">MQPLLVRLLHLGICCLLGIPVYSQYAQLSGPNHVQPGETDYYTIVSWPQPVDPSSNIIWQITGGTVLYSDQYSCQVQWGSAPMIGQVYVYEDLGGQQGFLSVQIGDPQVTVSPAIQQVDYGGSAQTLTGGVSTLDAITSTQWQGSSDGVNWSVISSASGNTYTPPATQAGYYRFLAVVNGNTYYSNAANVSITPLTPGTISLGQQPTYNSVPTVTNTPASGGMCYASDRVYTWEASVDGQPWTVIGTGVNYPSAALITGKTYIHRKVSCGGTTLVSNTLYIVPTYTSVDYENLNYVRTIDVHVTGISTWYQADQLAMTSKYQSTTYLDGLGRSIQKVDKAASYSGGAWVDLVQPIVYDAAGRTTQKYLPYPTADNPGKYKSANVFTEQASFVTGKFGEPSGAPTYAQIQYDNSPLNRVMEMFASGQSWGGSGVGQSMAYDFNTAAENVRIWQLGYSASTIPTTTGSYATGSLYKSIATDEKNHQVITYTDFSGNQVLKKVQELESGSGLTGQHAGWECTYYVYDDLNQLRFTITPKVVTYLDNNGWSLTQQLVNDLCYVYGYDTKGRTISKKQPGIGETDYVYDQRNRPVFVQDANGLANSQWQVSQYDPLDRVISTGMLNLSISQASLQTNVDANTGQINVISGAQSLSDPVFYTRQTGVASYVGSHSVTFDALTNTSFVSEDGASFVGYVDPNLVNIVSEVVAVADNPIPSSGTYIPLTYAYYDDYSQSTRNYTTADNSLFDPSTNQQALPLPAQASLRTRGLVTCSKVKVITNPADLTQGSWQEADTYYDEFGRVIQVQNTNALGGTDITTSRYDFQGKLWGSCVKHMAGASTQFTVVSKNSYDQQGRLTDLAKNFNNTFFKPLVNYTYDEYGKMVKKRLAPGYTPPNTSKTEMESLQYDYNIQGWLIGINKNYALSTNTYDQWNQYFGLYLGYDNRDNQFAAVRLDGKITGAIWKSQGDNSMRKYDNTYDAAGRFTSALYNQRKTPADSWSNATVDLSEYVTYADGNGNIGTMKHMGIVPGVTSGIVVDDLLYNYGTSTNPNTNQLSRVDERANFAGNGQLYDFANGSNAAGTNDYQYDPNGNLLQDLNKGVTDGGNGGVVYNYLNKPVKITIAGKSIIQYTYDATGIKLSKTVTNIAVTPNTSTTTTYADEFVYQDNSLQFVLFEEGRLKLITPVNTPQAVLNAGTAGTNFSSTSQGVFEYFVKDQLSNTRMVLTEEAQREVYTATMELSSTSDPNLGTDEAKLFGKVDPNTGAPAPDNELVNSRTDRPSTWSGNTSAKVALLTATGQKVGPNLILKVSAGDIISAQSSYFYLTNDPTGSSTGVSDVLTSLLGALLGNKASALTKMNSSLINTNLSASGSDFSNFITNQSNTGSANAPNAFLSVAFFDEQFNFIPYDLNAAAVGSNSLRVSSANNQNASLVLQQKAPKNGWVFVYLSNESNQNVYFDNFTVTDDHGAISEETHYYAFGQKIAGLCTSAFKKLPNKFHYQGDYSEEEENTLWNEFDLRMYDPQIGRWTGADPYDEFASPYVGMGNDPVNTVDENGGDVDPSGFLGAGLGALGGATFMYFVARNNHLNWWETTGAIIGGALGGSGLGYGLGEALFVSPREGGGHFGAQVRAFYKSLFTGDEASVDAGYTAVLRTRNGTKIYADIWGQLKDFMPKLEWETFTRTLIDFDSEDPATRTVTTAIVKGITVNRTTWKIPDYPASQRQYLETHADRIQRILTSRVSGLGNDAVFDRNGNPWPDIGPNLFPVWPGNTINFDKSARGDRDPSFHYTQKVTYKRRVLQLFREKGADKIVLSKWKLARQ</sequence>
<evidence type="ECO:0000313" key="3">
    <source>
        <dbReference type="EMBL" id="GGA82750.1"/>
    </source>
</evidence>
<evidence type="ECO:0000313" key="4">
    <source>
        <dbReference type="Proteomes" id="UP000607559"/>
    </source>
</evidence>
<dbReference type="NCBIfam" id="TIGR03696">
    <property type="entry name" value="Rhs_assc_core"/>
    <property type="match status" value="1"/>
</dbReference>
<protein>
    <recommendedName>
        <fullName evidence="2">DUF6443 domain-containing protein</fullName>
    </recommendedName>
</protein>
<evidence type="ECO:0000256" key="1">
    <source>
        <dbReference type="SAM" id="MobiDB-lite"/>
    </source>
</evidence>
<organism evidence="3 4">
    <name type="scientific">Puia dinghuensis</name>
    <dbReference type="NCBI Taxonomy" id="1792502"/>
    <lineage>
        <taxon>Bacteria</taxon>
        <taxon>Pseudomonadati</taxon>
        <taxon>Bacteroidota</taxon>
        <taxon>Chitinophagia</taxon>
        <taxon>Chitinophagales</taxon>
        <taxon>Chitinophagaceae</taxon>
        <taxon>Puia</taxon>
    </lineage>
</organism>
<name>A0A8J2U6X5_9BACT</name>
<feature type="compositionally biased region" description="Polar residues" evidence="1">
    <location>
        <begin position="1266"/>
        <end position="1279"/>
    </location>
</feature>
<reference evidence="3" key="1">
    <citation type="journal article" date="2014" name="Int. J. Syst. Evol. Microbiol.">
        <title>Complete genome sequence of Corynebacterium casei LMG S-19264T (=DSM 44701T), isolated from a smear-ripened cheese.</title>
        <authorList>
            <consortium name="US DOE Joint Genome Institute (JGI-PGF)"/>
            <person name="Walter F."/>
            <person name="Albersmeier A."/>
            <person name="Kalinowski J."/>
            <person name="Ruckert C."/>
        </authorList>
    </citation>
    <scope>NUCLEOTIDE SEQUENCE</scope>
    <source>
        <strain evidence="3">CGMCC 1.15448</strain>
    </source>
</reference>
<feature type="domain" description="DUF6443" evidence="2">
    <location>
        <begin position="311"/>
        <end position="439"/>
    </location>
</feature>
<evidence type="ECO:0000259" key="2">
    <source>
        <dbReference type="Pfam" id="PF20041"/>
    </source>
</evidence>